<accession>A0A059FET5</accession>
<dbReference type="STRING" id="1280952.HJA_07062"/>
<gene>
    <name evidence="1" type="ORF">HJA_07062</name>
</gene>
<evidence type="ECO:0000313" key="2">
    <source>
        <dbReference type="Proteomes" id="UP000024816"/>
    </source>
</evidence>
<proteinExistence type="predicted"/>
<dbReference type="EMBL" id="ARYJ01000004">
    <property type="protein sequence ID" value="KCZ89036.1"/>
    <property type="molecule type" value="Genomic_DNA"/>
</dbReference>
<dbReference type="Proteomes" id="UP000024816">
    <property type="component" value="Unassembled WGS sequence"/>
</dbReference>
<dbReference type="PATRIC" id="fig|1280952.3.peg.1403"/>
<protein>
    <submittedName>
        <fullName evidence="1">Uncharacterized protein</fullName>
    </submittedName>
</protein>
<dbReference type="AlphaFoldDB" id="A0A059FET5"/>
<comment type="caution">
    <text evidence="1">The sequence shown here is derived from an EMBL/GenBank/DDBJ whole genome shotgun (WGS) entry which is preliminary data.</text>
</comment>
<dbReference type="OrthoDB" id="7391866at2"/>
<dbReference type="RefSeq" id="WP_035580135.1">
    <property type="nucleotide sequence ID" value="NZ_ARYJ01000004.1"/>
</dbReference>
<sequence>MKHVKALLVVAGIAAFSVGLIAVFYPNQQAAHADSLARAEILASLGAKQVCSCLHIAERDLDSCEGDFTFDMTGISYTDENNITRAVSHDGRVSAQAKFTPGLGCTLIAP</sequence>
<keyword evidence="2" id="KW-1185">Reference proteome</keyword>
<organism evidence="1 2">
    <name type="scientific">Hyphomonas jannaschiana VP2</name>
    <dbReference type="NCBI Taxonomy" id="1280952"/>
    <lineage>
        <taxon>Bacteria</taxon>
        <taxon>Pseudomonadati</taxon>
        <taxon>Pseudomonadota</taxon>
        <taxon>Alphaproteobacteria</taxon>
        <taxon>Hyphomonadales</taxon>
        <taxon>Hyphomonadaceae</taxon>
        <taxon>Hyphomonas</taxon>
    </lineage>
</organism>
<reference evidence="1 2" key="1">
    <citation type="journal article" date="2014" name="Antonie Van Leeuwenhoek">
        <title>Hyphomonas beringensis sp. nov. and Hyphomonas chukchiensis sp. nov., isolated from surface seawater of the Bering Sea and Chukchi Sea.</title>
        <authorList>
            <person name="Li C."/>
            <person name="Lai Q."/>
            <person name="Li G."/>
            <person name="Dong C."/>
            <person name="Wang J."/>
            <person name="Liao Y."/>
            <person name="Shao Z."/>
        </authorList>
    </citation>
    <scope>NUCLEOTIDE SEQUENCE [LARGE SCALE GENOMIC DNA]</scope>
    <source>
        <strain evidence="1 2">VP2</strain>
    </source>
</reference>
<evidence type="ECO:0000313" key="1">
    <source>
        <dbReference type="EMBL" id="KCZ89036.1"/>
    </source>
</evidence>
<name>A0A059FET5_9PROT</name>